<evidence type="ECO:0000256" key="1">
    <source>
        <dbReference type="SAM" id="MobiDB-lite"/>
    </source>
</evidence>
<name>A0A835VW00_CHLIN</name>
<dbReference type="AlphaFoldDB" id="A0A835VW00"/>
<feature type="region of interest" description="Disordered" evidence="1">
    <location>
        <begin position="121"/>
        <end position="142"/>
    </location>
</feature>
<dbReference type="InterPro" id="IPR029063">
    <property type="entry name" value="SAM-dependent_MTases_sf"/>
</dbReference>
<feature type="region of interest" description="Disordered" evidence="1">
    <location>
        <begin position="352"/>
        <end position="375"/>
    </location>
</feature>
<reference evidence="2" key="1">
    <citation type="journal article" date="2020" name="bioRxiv">
        <title>Comparative genomics of Chlamydomonas.</title>
        <authorList>
            <person name="Craig R.J."/>
            <person name="Hasan A.R."/>
            <person name="Ness R.W."/>
            <person name="Keightley P.D."/>
        </authorList>
    </citation>
    <scope>NUCLEOTIDE SEQUENCE</scope>
    <source>
        <strain evidence="2">SAG 7.73</strain>
    </source>
</reference>
<gene>
    <name evidence="2" type="ORF">HXX76_012193</name>
</gene>
<dbReference type="Proteomes" id="UP000650467">
    <property type="component" value="Unassembled WGS sequence"/>
</dbReference>
<protein>
    <submittedName>
        <fullName evidence="2">Uncharacterized protein</fullName>
    </submittedName>
</protein>
<evidence type="ECO:0000313" key="3">
    <source>
        <dbReference type="Proteomes" id="UP000650467"/>
    </source>
</evidence>
<feature type="compositionally biased region" description="Low complexity" evidence="1">
    <location>
        <begin position="362"/>
        <end position="373"/>
    </location>
</feature>
<keyword evidence="3" id="KW-1185">Reference proteome</keyword>
<accession>A0A835VW00</accession>
<dbReference type="OrthoDB" id="568235at2759"/>
<proteinExistence type="predicted"/>
<feature type="compositionally biased region" description="Low complexity" evidence="1">
    <location>
        <begin position="121"/>
        <end position="141"/>
    </location>
</feature>
<dbReference type="EMBL" id="JAEHOC010000038">
    <property type="protein sequence ID" value="KAG2427873.1"/>
    <property type="molecule type" value="Genomic_DNA"/>
</dbReference>
<sequence>MVRQQRAAKLDEEVAAMSAAATALRQPGAAAGSAAAAAPQAGCATATVKATTAAAAAAAQELASGAGLQAAALAEAEADTAAAQVAVLEAVLRTLAVQEQSLDFHVRLAKEVAARFGGVSSSAAGAGAEGEATSGQETTSSPALTYTPDNFAYGSTPFTSWLKVVQAAGEHLQPAMRPRLQPGGAARVPCSSASAGGAMATAAGNDSSPPVDSGGGGGGGGGGAAARTYVVWGSSCGWLVLFGAAVFGWRCRGVELLRCLHDVAQGCLDEAERQGLAPGRVCLRCGDLLQDNVQDAGLVLMSDQCWDHALAAAAAEKLAQELPSGALVISYSGSSCGGGALAAQRQARRGAAWTNDERTAREGAAAQQDEGGAVRTDDWEAGPAFAEVAVCRVPVSWNPEQALHVWRRC</sequence>
<organism evidence="2 3">
    <name type="scientific">Chlamydomonas incerta</name>
    <dbReference type="NCBI Taxonomy" id="51695"/>
    <lineage>
        <taxon>Eukaryota</taxon>
        <taxon>Viridiplantae</taxon>
        <taxon>Chlorophyta</taxon>
        <taxon>core chlorophytes</taxon>
        <taxon>Chlorophyceae</taxon>
        <taxon>CS clade</taxon>
        <taxon>Chlamydomonadales</taxon>
        <taxon>Chlamydomonadaceae</taxon>
        <taxon>Chlamydomonas</taxon>
    </lineage>
</organism>
<evidence type="ECO:0000313" key="2">
    <source>
        <dbReference type="EMBL" id="KAG2427873.1"/>
    </source>
</evidence>
<feature type="region of interest" description="Disordered" evidence="1">
    <location>
        <begin position="199"/>
        <end position="219"/>
    </location>
</feature>
<dbReference type="Gene3D" id="3.40.50.150">
    <property type="entry name" value="Vaccinia Virus protein VP39"/>
    <property type="match status" value="1"/>
</dbReference>
<comment type="caution">
    <text evidence="2">The sequence shown here is derived from an EMBL/GenBank/DDBJ whole genome shotgun (WGS) entry which is preliminary data.</text>
</comment>